<dbReference type="SUPFAM" id="SSF53448">
    <property type="entry name" value="Nucleotide-diphospho-sugar transferases"/>
    <property type="match status" value="1"/>
</dbReference>
<name>A0A7W9ND41_9PSEU</name>
<accession>A0A7W9ND41</accession>
<evidence type="ECO:0000313" key="2">
    <source>
        <dbReference type="Proteomes" id="UP000585638"/>
    </source>
</evidence>
<gene>
    <name evidence="1" type="ORF">BJ998_000058</name>
</gene>
<dbReference type="GO" id="GO:0016740">
    <property type="term" value="F:transferase activity"/>
    <property type="evidence" value="ECO:0007669"/>
    <property type="project" value="UniProtKB-KW"/>
</dbReference>
<dbReference type="InterPro" id="IPR029044">
    <property type="entry name" value="Nucleotide-diphossugar_trans"/>
</dbReference>
<dbReference type="Proteomes" id="UP000585638">
    <property type="component" value="Unassembled WGS sequence"/>
</dbReference>
<reference evidence="1 2" key="1">
    <citation type="submission" date="2020-08" db="EMBL/GenBank/DDBJ databases">
        <title>Sequencing the genomes of 1000 actinobacteria strains.</title>
        <authorList>
            <person name="Klenk H.-P."/>
        </authorList>
    </citation>
    <scope>NUCLEOTIDE SEQUENCE [LARGE SCALE GENOMIC DNA]</scope>
    <source>
        <strain evidence="1 2">DSM 43851</strain>
    </source>
</reference>
<organism evidence="1 2">
    <name type="scientific">Kutzneria kofuensis</name>
    <dbReference type="NCBI Taxonomy" id="103725"/>
    <lineage>
        <taxon>Bacteria</taxon>
        <taxon>Bacillati</taxon>
        <taxon>Actinomycetota</taxon>
        <taxon>Actinomycetes</taxon>
        <taxon>Pseudonocardiales</taxon>
        <taxon>Pseudonocardiaceae</taxon>
        <taxon>Kutzneria</taxon>
    </lineage>
</organism>
<comment type="caution">
    <text evidence="1">The sequence shown here is derived from an EMBL/GenBank/DDBJ whole genome shotgun (WGS) entry which is preliminary data.</text>
</comment>
<evidence type="ECO:0000313" key="1">
    <source>
        <dbReference type="EMBL" id="MBB5888862.1"/>
    </source>
</evidence>
<dbReference type="EMBL" id="JACHIR010000001">
    <property type="protein sequence ID" value="MBB5888862.1"/>
    <property type="molecule type" value="Genomic_DNA"/>
</dbReference>
<dbReference type="AlphaFoldDB" id="A0A7W9ND41"/>
<keyword evidence="1" id="KW-0808">Transferase</keyword>
<sequence length="410" mass="45199">MAGGHQLTRADTTASPLNDLTLHHGSHRNLLTLVTEPPLGPGEVDAIIVPTARRAAHLKRAVELAAKLRCTLVTLNSKWSSAAATRRMFLQTGVDIAAVNMDDVSPALLPEIGTTSLLAGTPFARGTDTSRKRNLGLLIARMAGWKHVVFLDDDIDIPDHQHLTDAVRLLHRFDGVGLTVGGYPDNSVVCHAHRETGGFQDTFVGGGALAVNAASCESFFPDVYNEDWFFLLNDTRLRPIAKTTGLAVQKPYDPFANEQRARTEEFGDVLAEGVFWLLDQGKRVQDASVDYWRKFLAKRLGFINDVLLRVDDADMGAAERERMKSALRAARGRCTLVTPELCVQYLRAWRTDRGKWRRHLERHDRISTELGQPSIDDVLLLLGISQPSNLTSTVHSSRVSSNVSSGSHSR</sequence>
<proteinExistence type="predicted"/>
<dbReference type="RefSeq" id="WP_184857370.1">
    <property type="nucleotide sequence ID" value="NZ_BAAAWY010000102.1"/>
</dbReference>
<keyword evidence="2" id="KW-1185">Reference proteome</keyword>
<protein>
    <submittedName>
        <fullName evidence="1">Glycosyltransferase involved in cell wall biosynthesis</fullName>
    </submittedName>
</protein>